<keyword evidence="5" id="KW-1185">Reference proteome</keyword>
<dbReference type="Proteomes" id="UP000824998">
    <property type="component" value="Unassembled WGS sequence"/>
</dbReference>
<dbReference type="EMBL" id="MU251820">
    <property type="protein sequence ID" value="KAG9229057.1"/>
    <property type="molecule type" value="Genomic_DNA"/>
</dbReference>
<dbReference type="AlphaFoldDB" id="A0A9P7Y902"/>
<dbReference type="PRINTS" id="PR00081">
    <property type="entry name" value="GDHRDH"/>
</dbReference>
<evidence type="ECO:0000256" key="3">
    <source>
        <dbReference type="ARBA" id="ARBA00023002"/>
    </source>
</evidence>
<comment type="similarity">
    <text evidence="1">Belongs to the short-chain dehydrogenases/reductases (SDR) family.</text>
</comment>
<comment type="caution">
    <text evidence="4">The sequence shown here is derived from an EMBL/GenBank/DDBJ whole genome shotgun (WGS) entry which is preliminary data.</text>
</comment>
<evidence type="ECO:0000313" key="5">
    <source>
        <dbReference type="Proteomes" id="UP000824998"/>
    </source>
</evidence>
<keyword evidence="3" id="KW-0560">Oxidoreductase</keyword>
<dbReference type="InterPro" id="IPR002347">
    <property type="entry name" value="SDR_fam"/>
</dbReference>
<evidence type="ECO:0000313" key="4">
    <source>
        <dbReference type="EMBL" id="KAG9229057.1"/>
    </source>
</evidence>
<name>A0A9P7Y902_9HELO</name>
<reference evidence="4" key="1">
    <citation type="journal article" date="2021" name="IMA Fungus">
        <title>Genomic characterization of three marine fungi, including Emericellopsis atlantica sp. nov. with signatures of a generalist lifestyle and marine biomass degradation.</title>
        <authorList>
            <person name="Hagestad O.C."/>
            <person name="Hou L."/>
            <person name="Andersen J.H."/>
            <person name="Hansen E.H."/>
            <person name="Altermark B."/>
            <person name="Li C."/>
            <person name="Kuhnert E."/>
            <person name="Cox R.J."/>
            <person name="Crous P.W."/>
            <person name="Spatafora J.W."/>
            <person name="Lail K."/>
            <person name="Amirebrahimi M."/>
            <person name="Lipzen A."/>
            <person name="Pangilinan J."/>
            <person name="Andreopoulos W."/>
            <person name="Hayes R.D."/>
            <person name="Ng V."/>
            <person name="Grigoriev I.V."/>
            <person name="Jackson S.A."/>
            <person name="Sutton T.D.S."/>
            <person name="Dobson A.D.W."/>
            <person name="Rama T."/>
        </authorList>
    </citation>
    <scope>NUCLEOTIDE SEQUENCE</scope>
    <source>
        <strain evidence="4">TRa018bII</strain>
    </source>
</reference>
<dbReference type="PANTHER" id="PTHR24320:SF282">
    <property type="entry name" value="WW DOMAIN-CONTAINING OXIDOREDUCTASE"/>
    <property type="match status" value="1"/>
</dbReference>
<dbReference type="Pfam" id="PF00106">
    <property type="entry name" value="adh_short"/>
    <property type="match status" value="1"/>
</dbReference>
<evidence type="ECO:0000256" key="1">
    <source>
        <dbReference type="ARBA" id="ARBA00006484"/>
    </source>
</evidence>
<proteinExistence type="inferred from homology"/>
<dbReference type="SUPFAM" id="SSF51735">
    <property type="entry name" value="NAD(P)-binding Rossmann-fold domains"/>
    <property type="match status" value="1"/>
</dbReference>
<dbReference type="Gene3D" id="3.40.50.720">
    <property type="entry name" value="NAD(P)-binding Rossmann-like Domain"/>
    <property type="match status" value="1"/>
</dbReference>
<dbReference type="OrthoDB" id="191139at2759"/>
<dbReference type="InterPro" id="IPR036291">
    <property type="entry name" value="NAD(P)-bd_dom_sf"/>
</dbReference>
<dbReference type="GO" id="GO:0016491">
    <property type="term" value="F:oxidoreductase activity"/>
    <property type="evidence" value="ECO:0007669"/>
    <property type="project" value="UniProtKB-KW"/>
</dbReference>
<evidence type="ECO:0008006" key="6">
    <source>
        <dbReference type="Google" id="ProtNLM"/>
    </source>
</evidence>
<evidence type="ECO:0000256" key="2">
    <source>
        <dbReference type="ARBA" id="ARBA00022857"/>
    </source>
</evidence>
<protein>
    <recommendedName>
        <fullName evidence="6">Oxidoreductase</fullName>
    </recommendedName>
</protein>
<dbReference type="PANTHER" id="PTHR24320">
    <property type="entry name" value="RETINOL DEHYDROGENASE"/>
    <property type="match status" value="1"/>
</dbReference>
<gene>
    <name evidence="4" type="ORF">BJ875DRAFT_434251</name>
</gene>
<sequence>MLYGFLSRPAIDFDTEKDIPNLTGKVIAITGGNAGLGAETVLRLAPHNPAHIYILSRNASSTSSTISEVKSQVPTCCPISHVPCDLSSLSSVRDCATELKRRTQRLDIVFLNAGVMLVPPALTEDGYDIQFGTNHLGHFLLSELLLPLLRSTAQLENADVRVVVLSSAGMALCLWWGIDYNTLKKAGSSWSLSGLYRYGQSKLANALFAREFDARYARDGITCVSIHPGVISTGLWSAAFGFASNWGRVADWIKVAGTLIPVMGFEGAESGAKGQLWGAVGRKGDSIGEVKGGEFYTPVGIRGQGTWASMDMGEARKLWEWSAKEVAKYMK</sequence>
<organism evidence="4 5">
    <name type="scientific">Amylocarpus encephaloides</name>
    <dbReference type="NCBI Taxonomy" id="45428"/>
    <lineage>
        <taxon>Eukaryota</taxon>
        <taxon>Fungi</taxon>
        <taxon>Dikarya</taxon>
        <taxon>Ascomycota</taxon>
        <taxon>Pezizomycotina</taxon>
        <taxon>Leotiomycetes</taxon>
        <taxon>Helotiales</taxon>
        <taxon>Helotiales incertae sedis</taxon>
        <taxon>Amylocarpus</taxon>
    </lineage>
</organism>
<keyword evidence="2" id="KW-0521">NADP</keyword>
<accession>A0A9P7Y902</accession>